<dbReference type="PANTHER" id="PTHR24198">
    <property type="entry name" value="ANKYRIN REPEAT AND PROTEIN KINASE DOMAIN-CONTAINING PROTEIN"/>
    <property type="match status" value="1"/>
</dbReference>
<gene>
    <name evidence="5" type="ORF">FPOA_03517</name>
</gene>
<dbReference type="Pfam" id="PF12796">
    <property type="entry name" value="Ank_2"/>
    <property type="match status" value="3"/>
</dbReference>
<dbReference type="Gene3D" id="1.25.40.20">
    <property type="entry name" value="Ankyrin repeat-containing domain"/>
    <property type="match status" value="3"/>
</dbReference>
<evidence type="ECO:0000256" key="2">
    <source>
        <dbReference type="ARBA" id="ARBA00023043"/>
    </source>
</evidence>
<feature type="repeat" description="ANK" evidence="3">
    <location>
        <begin position="672"/>
        <end position="704"/>
    </location>
</feature>
<dbReference type="InterPro" id="IPR002110">
    <property type="entry name" value="Ankyrin_rpt"/>
</dbReference>
<name>A0A1B8BA16_FUSPO</name>
<feature type="repeat" description="ANK" evidence="3">
    <location>
        <begin position="605"/>
        <end position="637"/>
    </location>
</feature>
<dbReference type="PRINTS" id="PR01415">
    <property type="entry name" value="ANKYRIN"/>
</dbReference>
<keyword evidence="6" id="KW-1185">Reference proteome</keyword>
<accession>A0A1B8BA16</accession>
<evidence type="ECO:0000256" key="4">
    <source>
        <dbReference type="SAM" id="MobiDB-lite"/>
    </source>
</evidence>
<dbReference type="OMA" id="LHEYPEN"/>
<keyword evidence="2 3" id="KW-0040">ANK repeat</keyword>
<feature type="repeat" description="ANK" evidence="3">
    <location>
        <begin position="571"/>
        <end position="603"/>
    </location>
</feature>
<dbReference type="PANTHER" id="PTHR24198:SF165">
    <property type="entry name" value="ANKYRIN REPEAT-CONTAINING PROTEIN-RELATED"/>
    <property type="match status" value="1"/>
</dbReference>
<dbReference type="PROSITE" id="PS50297">
    <property type="entry name" value="ANK_REP_REGION"/>
    <property type="match status" value="7"/>
</dbReference>
<dbReference type="InterPro" id="IPR036770">
    <property type="entry name" value="Ankyrin_rpt-contain_sf"/>
</dbReference>
<dbReference type="EMBL" id="LYXU01000001">
    <property type="protein sequence ID" value="OBS29580.1"/>
    <property type="molecule type" value="Genomic_DNA"/>
</dbReference>
<sequence length="803" mass="90384">MESSLDQSLRGRTDISTMVAELLEMILRNLHRVESKTESNMIFPNDAPTPAQQVFLSRWDHACRGIDAALDRLHTIAIAIRKASAKQLDHSVTTILTEEDMAFRKDIASLVRYRFPAARKGLCRQLGDCIAARRRILLQNKQHSRRLAIRRPHQLAPLGNKDKDNHPNPAQPVIQRVKGGKVSHPTNITGFTKASLPDPRAPSLERLHSPPKKALTTLVSNIFTEEQDSFVYPPPPKVNPGETHARCQFCFMALEVKSSEEDNMNRWRRHVDQDVKPYACLFPDCSESLIFFVHRRDWESHMEAAHSKDWLRKVHTMTWFCDFGHDPPVTFETELLWREHMLDIKSHPNRKKLPTQAQLDARSPQQQQIAPREPFVCPLCERVPDELSQKVAKGKGEPIAMHNILVSHVASHIKSLSLMALPSLEVSAQEIRDIDNDSGREHMETASLPPVSWSFWDRESIASLLANDQTMSWDDDFPDYSQPEAPKDSADDDWLEEYASWKSEHDPALHEYPENDLVLSDFRKWQKTDFDVNSQDGASRTELSFAAQFGDVDTTKRLLAMGVDIELADEDGQTPLLWAAYNGHEAIVRLLLENGARIEVADQVYGRTSLSWAASKGHQNVVRILLDSGADVNAADNSQRTPLSWAASRGHVHTVRHLLEAGADNELADSRSGRTPLSWAVLKDQEAVVVLLLDQNVRVDARDKSHRTPLSWAAERGYENIVELLVECGADIEAVESDSQQTPLSLASEGGHERVVRLLLRHGANVEAADSQGWTALSWSIDQGHDGITRLLRRSGARTPDTS</sequence>
<feature type="repeat" description="ANK" evidence="3">
    <location>
        <begin position="705"/>
        <end position="737"/>
    </location>
</feature>
<comment type="caution">
    <text evidence="5">The sequence shown here is derived from an EMBL/GenBank/DDBJ whole genome shotgun (WGS) entry which is preliminary data.</text>
</comment>
<feature type="repeat" description="ANK" evidence="3">
    <location>
        <begin position="739"/>
        <end position="771"/>
    </location>
</feature>
<keyword evidence="1" id="KW-0677">Repeat</keyword>
<feature type="region of interest" description="Disordered" evidence="4">
    <location>
        <begin position="148"/>
        <end position="207"/>
    </location>
</feature>
<dbReference type="SUPFAM" id="SSF48403">
    <property type="entry name" value="Ankyrin repeat"/>
    <property type="match status" value="1"/>
</dbReference>
<evidence type="ECO:0000256" key="1">
    <source>
        <dbReference type="ARBA" id="ARBA00022737"/>
    </source>
</evidence>
<feature type="repeat" description="ANK" evidence="3">
    <location>
        <begin position="638"/>
        <end position="670"/>
    </location>
</feature>
<organism evidence="5 6">
    <name type="scientific">Fusarium poae</name>
    <dbReference type="NCBI Taxonomy" id="36050"/>
    <lineage>
        <taxon>Eukaryota</taxon>
        <taxon>Fungi</taxon>
        <taxon>Dikarya</taxon>
        <taxon>Ascomycota</taxon>
        <taxon>Pezizomycotina</taxon>
        <taxon>Sordariomycetes</taxon>
        <taxon>Hypocreomycetidae</taxon>
        <taxon>Hypocreales</taxon>
        <taxon>Nectriaceae</taxon>
        <taxon>Fusarium</taxon>
    </lineage>
</organism>
<dbReference type="AlphaFoldDB" id="A0A1B8BA16"/>
<evidence type="ECO:0000313" key="6">
    <source>
        <dbReference type="Proteomes" id="UP000091967"/>
    </source>
</evidence>
<evidence type="ECO:0000256" key="3">
    <source>
        <dbReference type="PROSITE-ProRule" id="PRU00023"/>
    </source>
</evidence>
<dbReference type="SMART" id="SM00248">
    <property type="entry name" value="ANK"/>
    <property type="match status" value="8"/>
</dbReference>
<feature type="repeat" description="ANK" evidence="3">
    <location>
        <begin position="538"/>
        <end position="570"/>
    </location>
</feature>
<dbReference type="Proteomes" id="UP000091967">
    <property type="component" value="Unassembled WGS sequence"/>
</dbReference>
<dbReference type="PROSITE" id="PS50088">
    <property type="entry name" value="ANK_REPEAT"/>
    <property type="match status" value="7"/>
</dbReference>
<dbReference type="STRING" id="36050.A0A1B8BA16"/>
<evidence type="ECO:0000313" key="5">
    <source>
        <dbReference type="EMBL" id="OBS29580.1"/>
    </source>
</evidence>
<protein>
    <submittedName>
        <fullName evidence="5">Uncharacterized protein</fullName>
    </submittedName>
</protein>
<proteinExistence type="predicted"/>
<reference evidence="5 6" key="1">
    <citation type="submission" date="2016-06" db="EMBL/GenBank/DDBJ databases">
        <title>Living apart together: crosstalk between the core and supernumerary genomes in a fungal plant pathogen.</title>
        <authorList>
            <person name="Vanheule A."/>
            <person name="Audenaert K."/>
            <person name="Warris S."/>
            <person name="Van De Geest H."/>
            <person name="Schijlen E."/>
            <person name="Hofte M."/>
            <person name="De Saeger S."/>
            <person name="Haesaert G."/>
            <person name="Waalwijk C."/>
            <person name="Van Der Lee T."/>
        </authorList>
    </citation>
    <scope>NUCLEOTIDE SEQUENCE [LARGE SCALE GENOMIC DNA]</scope>
    <source>
        <strain evidence="5 6">2516</strain>
    </source>
</reference>